<reference evidence="1" key="1">
    <citation type="submission" date="2021-05" db="EMBL/GenBank/DDBJ databases">
        <title>First report of NDM-5 and VEB-6 producing Proteus mirabilis isolated from blood of a sepsis patient in Kolkata, India.</title>
        <authorList>
            <person name="Halder G."/>
            <person name="Chaudhuri B."/>
            <person name="Dutta S."/>
        </authorList>
    </citation>
    <scope>NUCLEOTIDE SEQUENCE [LARGE SCALE GENOMIC DNA]</scope>
    <source>
        <strain evidence="1">7049</strain>
    </source>
</reference>
<evidence type="ECO:0000313" key="1">
    <source>
        <dbReference type="EMBL" id="MEY2345287.1"/>
    </source>
</evidence>
<accession>A0ABD5LZ02</accession>
<name>A0ABD5LZ02_PROMI</name>
<dbReference type="EMBL" id="JADQCH020000002">
    <property type="protein sequence ID" value="MEY2345287.1"/>
    <property type="molecule type" value="Genomic_DNA"/>
</dbReference>
<dbReference type="AlphaFoldDB" id="A0ABD5LZ02"/>
<sequence length="85" mass="10062">MLRKDLINSGAITQQNYLDAQSDLQRLMKLQSAAKNEWDQAKQALVLLKSQEKYVWHKKISLKHSISRLKRSFHTRLLRLLSMRN</sequence>
<proteinExistence type="predicted"/>
<comment type="caution">
    <text evidence="1">The sequence shown here is derived from an EMBL/GenBank/DDBJ whole genome shotgun (WGS) entry which is preliminary data.</text>
</comment>
<gene>
    <name evidence="1" type="ORF">I3679_020305</name>
</gene>
<organism evidence="1">
    <name type="scientific">Proteus mirabilis</name>
    <dbReference type="NCBI Taxonomy" id="584"/>
    <lineage>
        <taxon>Bacteria</taxon>
        <taxon>Pseudomonadati</taxon>
        <taxon>Pseudomonadota</taxon>
        <taxon>Gammaproteobacteria</taxon>
        <taxon>Enterobacterales</taxon>
        <taxon>Morganellaceae</taxon>
        <taxon>Proteus</taxon>
    </lineage>
</organism>
<protein>
    <submittedName>
        <fullName evidence="1">Uncharacterized protein</fullName>
    </submittedName>
</protein>